<proteinExistence type="inferred from homology"/>
<dbReference type="GO" id="GO:0005737">
    <property type="term" value="C:cytoplasm"/>
    <property type="evidence" value="ECO:0007669"/>
    <property type="project" value="TreeGrafter"/>
</dbReference>
<dbReference type="RefSeq" id="WP_279674713.1">
    <property type="nucleotide sequence ID" value="NZ_CP122566.1"/>
</dbReference>
<dbReference type="SUPFAM" id="SSF54637">
    <property type="entry name" value="Thioesterase/thiol ester dehydrase-isomerase"/>
    <property type="match status" value="2"/>
</dbReference>
<dbReference type="InterPro" id="IPR033120">
    <property type="entry name" value="HOTDOG_ACOT"/>
</dbReference>
<comment type="similarity">
    <text evidence="1">Belongs to the acyl coenzyme A hydrolase family.</text>
</comment>
<feature type="domain" description="HotDog ACOT-type" evidence="4">
    <location>
        <begin position="165"/>
        <end position="277"/>
    </location>
</feature>
<dbReference type="Proteomes" id="UP001224674">
    <property type="component" value="Chromosome"/>
</dbReference>
<dbReference type="AlphaFoldDB" id="A0AAJ6AML2"/>
<dbReference type="GO" id="GO:0052816">
    <property type="term" value="F:long-chain fatty acyl-CoA hydrolase activity"/>
    <property type="evidence" value="ECO:0007669"/>
    <property type="project" value="TreeGrafter"/>
</dbReference>
<dbReference type="Pfam" id="PF03061">
    <property type="entry name" value="4HBT"/>
    <property type="match status" value="2"/>
</dbReference>
<organism evidence="5 6">
    <name type="scientific">Auritidibacter ignavus</name>
    <dbReference type="NCBI Taxonomy" id="678932"/>
    <lineage>
        <taxon>Bacteria</taxon>
        <taxon>Bacillati</taxon>
        <taxon>Actinomycetota</taxon>
        <taxon>Actinomycetes</taxon>
        <taxon>Micrococcales</taxon>
        <taxon>Micrococcaceae</taxon>
        <taxon>Auritidibacter</taxon>
    </lineage>
</organism>
<dbReference type="InterPro" id="IPR040170">
    <property type="entry name" value="Cytosol_ACT"/>
</dbReference>
<evidence type="ECO:0000313" key="5">
    <source>
        <dbReference type="EMBL" id="WGH92786.1"/>
    </source>
</evidence>
<evidence type="ECO:0000259" key="4">
    <source>
        <dbReference type="PROSITE" id="PS51770"/>
    </source>
</evidence>
<dbReference type="InterPro" id="IPR029069">
    <property type="entry name" value="HotDog_dom_sf"/>
</dbReference>
<dbReference type="EMBL" id="CP122566">
    <property type="protein sequence ID" value="WGH92786.1"/>
    <property type="molecule type" value="Genomic_DNA"/>
</dbReference>
<evidence type="ECO:0000313" key="6">
    <source>
        <dbReference type="Proteomes" id="UP001224674"/>
    </source>
</evidence>
<evidence type="ECO:0000256" key="2">
    <source>
        <dbReference type="ARBA" id="ARBA00022801"/>
    </source>
</evidence>
<evidence type="ECO:0000256" key="1">
    <source>
        <dbReference type="ARBA" id="ARBA00010458"/>
    </source>
</evidence>
<feature type="domain" description="HotDog ACOT-type" evidence="4">
    <location>
        <begin position="1"/>
        <end position="116"/>
    </location>
</feature>
<dbReference type="InterPro" id="IPR006683">
    <property type="entry name" value="Thioestr_dom"/>
</dbReference>
<evidence type="ECO:0000256" key="3">
    <source>
        <dbReference type="PROSITE-ProRule" id="PRU01106"/>
    </source>
</evidence>
<dbReference type="PROSITE" id="PS51770">
    <property type="entry name" value="HOTDOG_ACOT"/>
    <property type="match status" value="2"/>
</dbReference>
<gene>
    <name evidence="5" type="ORF">QDX21_10855</name>
</gene>
<keyword evidence="2 3" id="KW-0378">Hydrolase</keyword>
<name>A0AAJ6AML2_9MICC</name>
<dbReference type="PANTHER" id="PTHR11049">
    <property type="entry name" value="ACYL COENZYME A THIOESTER HYDROLASE"/>
    <property type="match status" value="1"/>
</dbReference>
<dbReference type="Gene3D" id="3.10.129.10">
    <property type="entry name" value="Hotdog Thioesterase"/>
    <property type="match status" value="2"/>
</dbReference>
<sequence>MRSRSSLSLQFRAEAYDFPTGSVTAGTVMSWLDKAGYATAASWTGTNVVAGYVGNLHFAHPVPVETPITVQCRMLYTGTSSVHVQSRLVLPTIRDDEGQPTVATEVIMVYVAIDDNGEKVRVKPWEPTTDAAKERAVKAKARSDQLKASEKSLMTIAFPEQEETTAEIIRLRFIVSEPDAGVGIRVGGGSVLRWLDEAANVCGARWVQDNVVAVFAGGVRFENMVYGGDLLEIEARLVHTSAHSMHVMLRAWTSTRFDPTQIPVAHGITVLVDPGQDGKAKRIRPWHPRTVLETELEQHCTELVRMRNEIAYSWAV</sequence>
<reference evidence="5 6" key="1">
    <citation type="submission" date="2023-03" db="EMBL/GenBank/DDBJ databases">
        <title>Complete genome sequences of several Auritidibacter ignavus strains isolated from ear infections.</title>
        <authorList>
            <person name="Baehr T."/>
            <person name="Baumhoegger A.M."/>
        </authorList>
    </citation>
    <scope>NUCLEOTIDE SEQUENCE [LARGE SCALE GENOMIC DNA]</scope>
    <source>
        <strain evidence="5 6">BABAE-6</strain>
    </source>
</reference>
<accession>A0AAJ6AML2</accession>
<protein>
    <submittedName>
        <fullName evidence="5">Hotdog domain-containing protein</fullName>
    </submittedName>
</protein>
<dbReference type="GO" id="GO:0006637">
    <property type="term" value="P:acyl-CoA metabolic process"/>
    <property type="evidence" value="ECO:0007669"/>
    <property type="project" value="TreeGrafter"/>
</dbReference>
<dbReference type="CDD" id="cd03442">
    <property type="entry name" value="BFIT_BACH"/>
    <property type="match status" value="2"/>
</dbReference>
<keyword evidence="6" id="KW-1185">Reference proteome</keyword>